<evidence type="ECO:0008006" key="4">
    <source>
        <dbReference type="Google" id="ProtNLM"/>
    </source>
</evidence>
<evidence type="ECO:0000313" key="2">
    <source>
        <dbReference type="EMBL" id="CAH1428192.1"/>
    </source>
</evidence>
<name>A0AAU9MQU8_9ASTR</name>
<feature type="transmembrane region" description="Helical" evidence="1">
    <location>
        <begin position="67"/>
        <end position="92"/>
    </location>
</feature>
<accession>A0AAU9MQU8</accession>
<sequence>MIDVAVVWLYFMFIFQILPHIRLASFAHSSRVIEKSSTPHLLCQMSFEGVFAEFPDKRKSKIKNKSTAVFCFPCFVPCYFKFVFCFFSQGFLCKQGLR</sequence>
<dbReference type="EMBL" id="CAKMRJ010002223">
    <property type="protein sequence ID" value="CAH1428192.1"/>
    <property type="molecule type" value="Genomic_DNA"/>
</dbReference>
<evidence type="ECO:0000313" key="3">
    <source>
        <dbReference type="Proteomes" id="UP001157418"/>
    </source>
</evidence>
<feature type="transmembrane region" description="Helical" evidence="1">
    <location>
        <begin position="6"/>
        <end position="25"/>
    </location>
</feature>
<evidence type="ECO:0000256" key="1">
    <source>
        <dbReference type="SAM" id="Phobius"/>
    </source>
</evidence>
<organism evidence="2 3">
    <name type="scientific">Lactuca virosa</name>
    <dbReference type="NCBI Taxonomy" id="75947"/>
    <lineage>
        <taxon>Eukaryota</taxon>
        <taxon>Viridiplantae</taxon>
        <taxon>Streptophyta</taxon>
        <taxon>Embryophyta</taxon>
        <taxon>Tracheophyta</taxon>
        <taxon>Spermatophyta</taxon>
        <taxon>Magnoliopsida</taxon>
        <taxon>eudicotyledons</taxon>
        <taxon>Gunneridae</taxon>
        <taxon>Pentapetalae</taxon>
        <taxon>asterids</taxon>
        <taxon>campanulids</taxon>
        <taxon>Asterales</taxon>
        <taxon>Asteraceae</taxon>
        <taxon>Cichorioideae</taxon>
        <taxon>Cichorieae</taxon>
        <taxon>Lactucinae</taxon>
        <taxon>Lactuca</taxon>
    </lineage>
</organism>
<gene>
    <name evidence="2" type="ORF">LVIROSA_LOCUS15140</name>
</gene>
<keyword evidence="1" id="KW-1133">Transmembrane helix</keyword>
<comment type="caution">
    <text evidence="2">The sequence shown here is derived from an EMBL/GenBank/DDBJ whole genome shotgun (WGS) entry which is preliminary data.</text>
</comment>
<reference evidence="2 3" key="1">
    <citation type="submission" date="2022-01" db="EMBL/GenBank/DDBJ databases">
        <authorList>
            <person name="Xiong W."/>
            <person name="Schranz E."/>
        </authorList>
    </citation>
    <scope>NUCLEOTIDE SEQUENCE [LARGE SCALE GENOMIC DNA]</scope>
</reference>
<dbReference type="AlphaFoldDB" id="A0AAU9MQU8"/>
<proteinExistence type="predicted"/>
<dbReference type="Proteomes" id="UP001157418">
    <property type="component" value="Unassembled WGS sequence"/>
</dbReference>
<protein>
    <recommendedName>
        <fullName evidence="4">Secreted protein</fullName>
    </recommendedName>
</protein>
<keyword evidence="3" id="KW-1185">Reference proteome</keyword>
<keyword evidence="1" id="KW-0812">Transmembrane</keyword>
<keyword evidence="1" id="KW-0472">Membrane</keyword>